<evidence type="ECO:0000259" key="1">
    <source>
        <dbReference type="Pfam" id="PF10006"/>
    </source>
</evidence>
<dbReference type="Pfam" id="PF10006">
    <property type="entry name" value="DUF2249"/>
    <property type="match status" value="2"/>
</dbReference>
<dbReference type="InterPro" id="IPR036868">
    <property type="entry name" value="TusA-like_sf"/>
</dbReference>
<feature type="domain" description="DUF2249" evidence="1">
    <location>
        <begin position="99"/>
        <end position="161"/>
    </location>
</feature>
<dbReference type="InterPro" id="IPR018720">
    <property type="entry name" value="DUF2249"/>
</dbReference>
<keyword evidence="3" id="KW-1185">Reference proteome</keyword>
<dbReference type="SUPFAM" id="SSF64307">
    <property type="entry name" value="SirA-like"/>
    <property type="match status" value="1"/>
</dbReference>
<name>A0ABW5QKA7_9HYPH</name>
<gene>
    <name evidence="2" type="ORF">ACFSX5_09835</name>
</gene>
<evidence type="ECO:0000313" key="3">
    <source>
        <dbReference type="Proteomes" id="UP001597521"/>
    </source>
</evidence>
<dbReference type="Proteomes" id="UP001597521">
    <property type="component" value="Unassembled WGS sequence"/>
</dbReference>
<accession>A0ABW5QKA7</accession>
<comment type="caution">
    <text evidence="2">The sequence shown here is derived from an EMBL/GenBank/DDBJ whole genome shotgun (WGS) entry which is preliminary data.</text>
</comment>
<feature type="domain" description="DUF2249" evidence="1">
    <location>
        <begin position="6"/>
        <end position="73"/>
    </location>
</feature>
<sequence length="169" mass="18684">MTEPLELDVRPILRDGGEPFGAIMEAVGALAPGQQLRLLASFRPEPLFSVMAARGFVYQARPIDGGNWEVVFTPLSVPGNGSASHPDDPDSWPDPSRYLDCTELNTAEWVDRILTRLAAMAEGEVLFALLQQEPLSLYSQLQARGHAWVGNFDPEGTTYRLMVRVGHRH</sequence>
<dbReference type="EMBL" id="JBHUNP010000001">
    <property type="protein sequence ID" value="MFD2648090.1"/>
    <property type="molecule type" value="Genomic_DNA"/>
</dbReference>
<protein>
    <submittedName>
        <fullName evidence="2">DUF2249 domain-containing protein</fullName>
    </submittedName>
</protein>
<reference evidence="3" key="1">
    <citation type="journal article" date="2019" name="Int. J. Syst. Evol. Microbiol.">
        <title>The Global Catalogue of Microorganisms (GCM) 10K type strain sequencing project: providing services to taxonomists for standard genome sequencing and annotation.</title>
        <authorList>
            <consortium name="The Broad Institute Genomics Platform"/>
            <consortium name="The Broad Institute Genome Sequencing Center for Infectious Disease"/>
            <person name="Wu L."/>
            <person name="Ma J."/>
        </authorList>
    </citation>
    <scope>NUCLEOTIDE SEQUENCE [LARGE SCALE GENOMIC DNA]</scope>
    <source>
        <strain evidence="3">CCM 7427</strain>
    </source>
</reference>
<evidence type="ECO:0000313" key="2">
    <source>
        <dbReference type="EMBL" id="MFD2648090.1"/>
    </source>
</evidence>
<organism evidence="2 3">
    <name type="scientific">Devosia albogilva</name>
    <dbReference type="NCBI Taxonomy" id="429726"/>
    <lineage>
        <taxon>Bacteria</taxon>
        <taxon>Pseudomonadati</taxon>
        <taxon>Pseudomonadota</taxon>
        <taxon>Alphaproteobacteria</taxon>
        <taxon>Hyphomicrobiales</taxon>
        <taxon>Devosiaceae</taxon>
        <taxon>Devosia</taxon>
    </lineage>
</organism>
<proteinExistence type="predicted"/>
<dbReference type="RefSeq" id="WP_386833164.1">
    <property type="nucleotide sequence ID" value="NZ_JBHUNP010000001.1"/>
</dbReference>